<evidence type="ECO:0000256" key="2">
    <source>
        <dbReference type="ARBA" id="ARBA00022525"/>
    </source>
</evidence>
<organism evidence="5 6">
    <name type="scientific">Chiloscyllium punctatum</name>
    <name type="common">Brownbanded bambooshark</name>
    <name type="synonym">Hemiscyllium punctatum</name>
    <dbReference type="NCBI Taxonomy" id="137246"/>
    <lineage>
        <taxon>Eukaryota</taxon>
        <taxon>Metazoa</taxon>
        <taxon>Chordata</taxon>
        <taxon>Craniata</taxon>
        <taxon>Vertebrata</taxon>
        <taxon>Chondrichthyes</taxon>
        <taxon>Elasmobranchii</taxon>
        <taxon>Galeomorphii</taxon>
        <taxon>Galeoidea</taxon>
        <taxon>Orectolobiformes</taxon>
        <taxon>Hemiscylliidae</taxon>
        <taxon>Chiloscyllium</taxon>
    </lineage>
</organism>
<evidence type="ECO:0000313" key="6">
    <source>
        <dbReference type="Proteomes" id="UP000287033"/>
    </source>
</evidence>
<proteinExistence type="predicted"/>
<protein>
    <recommendedName>
        <fullName evidence="4">C1q domain-containing protein</fullName>
    </recommendedName>
</protein>
<dbReference type="PANTHER" id="PTHR22923">
    <property type="entry name" value="CEREBELLIN-RELATED"/>
    <property type="match status" value="1"/>
</dbReference>
<feature type="domain" description="C1q" evidence="4">
    <location>
        <begin position="53"/>
        <end position="184"/>
    </location>
</feature>
<dbReference type="Proteomes" id="UP000287033">
    <property type="component" value="Unassembled WGS sequence"/>
</dbReference>
<evidence type="ECO:0000259" key="4">
    <source>
        <dbReference type="PROSITE" id="PS50871"/>
    </source>
</evidence>
<dbReference type="GO" id="GO:0005576">
    <property type="term" value="C:extracellular region"/>
    <property type="evidence" value="ECO:0007669"/>
    <property type="project" value="UniProtKB-SubCell"/>
</dbReference>
<dbReference type="PRINTS" id="PR00007">
    <property type="entry name" value="COMPLEMNTC1Q"/>
</dbReference>
<dbReference type="InterPro" id="IPR008983">
    <property type="entry name" value="Tumour_necrosis_fac-like_dom"/>
</dbReference>
<evidence type="ECO:0000313" key="5">
    <source>
        <dbReference type="EMBL" id="GCC38484.1"/>
    </source>
</evidence>
<keyword evidence="3" id="KW-0732">Signal</keyword>
<dbReference type="EMBL" id="BEZZ01001193">
    <property type="protein sequence ID" value="GCC38484.1"/>
    <property type="molecule type" value="Genomic_DNA"/>
</dbReference>
<dbReference type="AlphaFoldDB" id="A0A401T7A8"/>
<dbReference type="InterPro" id="IPR001073">
    <property type="entry name" value="C1q_dom"/>
</dbReference>
<dbReference type="PANTHER" id="PTHR22923:SF116">
    <property type="entry name" value="C1Q DOMAIN-CONTAINING PROTEIN"/>
    <property type="match status" value="1"/>
</dbReference>
<dbReference type="SUPFAM" id="SSF49842">
    <property type="entry name" value="TNF-like"/>
    <property type="match status" value="1"/>
</dbReference>
<comment type="subcellular location">
    <subcellularLocation>
        <location evidence="1">Secreted</location>
    </subcellularLocation>
</comment>
<dbReference type="InterPro" id="IPR050822">
    <property type="entry name" value="Cerebellin_Synaptic_Org"/>
</dbReference>
<comment type="caution">
    <text evidence="5">The sequence shown here is derived from an EMBL/GenBank/DDBJ whole genome shotgun (WGS) entry which is preliminary data.</text>
</comment>
<keyword evidence="2" id="KW-0964">Secreted</keyword>
<gene>
    <name evidence="5" type="ORF">chiPu_0016998</name>
</gene>
<dbReference type="Pfam" id="PF00386">
    <property type="entry name" value="C1q"/>
    <property type="match status" value="1"/>
</dbReference>
<dbReference type="OrthoDB" id="6154955at2759"/>
<reference evidence="5 6" key="1">
    <citation type="journal article" date="2018" name="Nat. Ecol. Evol.">
        <title>Shark genomes provide insights into elasmobranch evolution and the origin of vertebrates.</title>
        <authorList>
            <person name="Hara Y"/>
            <person name="Yamaguchi K"/>
            <person name="Onimaru K"/>
            <person name="Kadota M"/>
            <person name="Koyanagi M"/>
            <person name="Keeley SD"/>
            <person name="Tatsumi K"/>
            <person name="Tanaka K"/>
            <person name="Motone F"/>
            <person name="Kageyama Y"/>
            <person name="Nozu R"/>
            <person name="Adachi N"/>
            <person name="Nishimura O"/>
            <person name="Nakagawa R"/>
            <person name="Tanegashima C"/>
            <person name="Kiyatake I"/>
            <person name="Matsumoto R"/>
            <person name="Murakumo K"/>
            <person name="Nishida K"/>
            <person name="Terakita A"/>
            <person name="Kuratani S"/>
            <person name="Sato K"/>
            <person name="Hyodo S Kuraku.S."/>
        </authorList>
    </citation>
    <scope>NUCLEOTIDE SEQUENCE [LARGE SCALE GENOMIC DNA]</scope>
</reference>
<dbReference type="Gene3D" id="2.60.120.40">
    <property type="match status" value="1"/>
</dbReference>
<dbReference type="STRING" id="137246.A0A401T7A8"/>
<evidence type="ECO:0000256" key="1">
    <source>
        <dbReference type="ARBA" id="ARBA00004613"/>
    </source>
</evidence>
<accession>A0A401T7A8</accession>
<sequence>MSSCGKEILLLISVAQYFIYSRAGSDCERLHHTLSTLAAKVAVLEDHVHHEAHDHHAALFSVSYSDGSSINTPGVHFIFDQVALNREEGYNSTTGIFTCPITGVYSFVYTSLPARGVETSIALMKNNVTVSFIYSDLPQNSTQFTERSDLIFLEEGDTLCVQLEQGAVLRDHAFLSWKGYRVSD</sequence>
<dbReference type="OMA" id="CERLHHT"/>
<dbReference type="PROSITE" id="PS50871">
    <property type="entry name" value="C1Q"/>
    <property type="match status" value="1"/>
</dbReference>
<name>A0A401T7A8_CHIPU</name>
<dbReference type="SMART" id="SM00110">
    <property type="entry name" value="C1Q"/>
    <property type="match status" value="1"/>
</dbReference>
<keyword evidence="6" id="KW-1185">Reference proteome</keyword>
<evidence type="ECO:0000256" key="3">
    <source>
        <dbReference type="ARBA" id="ARBA00022729"/>
    </source>
</evidence>